<organism evidence="2 3">
    <name type="scientific">Dryococelus australis</name>
    <dbReference type="NCBI Taxonomy" id="614101"/>
    <lineage>
        <taxon>Eukaryota</taxon>
        <taxon>Metazoa</taxon>
        <taxon>Ecdysozoa</taxon>
        <taxon>Arthropoda</taxon>
        <taxon>Hexapoda</taxon>
        <taxon>Insecta</taxon>
        <taxon>Pterygota</taxon>
        <taxon>Neoptera</taxon>
        <taxon>Polyneoptera</taxon>
        <taxon>Phasmatodea</taxon>
        <taxon>Verophasmatodea</taxon>
        <taxon>Anareolatae</taxon>
        <taxon>Phasmatidae</taxon>
        <taxon>Eurycanthinae</taxon>
        <taxon>Dryococelus</taxon>
    </lineage>
</organism>
<accession>A0ABQ9GVY9</accession>
<evidence type="ECO:0000256" key="1">
    <source>
        <dbReference type="SAM" id="MobiDB-lite"/>
    </source>
</evidence>
<reference evidence="2 3" key="1">
    <citation type="submission" date="2023-02" db="EMBL/GenBank/DDBJ databases">
        <title>LHISI_Scaffold_Assembly.</title>
        <authorList>
            <person name="Stuart O.P."/>
            <person name="Cleave R."/>
            <person name="Magrath M.J.L."/>
            <person name="Mikheyev A.S."/>
        </authorList>
    </citation>
    <scope>NUCLEOTIDE SEQUENCE [LARGE SCALE GENOMIC DNA]</scope>
    <source>
        <strain evidence="2">Daus_M_001</strain>
        <tissue evidence="2">Leg muscle</tissue>
    </source>
</reference>
<protein>
    <submittedName>
        <fullName evidence="2">Uncharacterized protein</fullName>
    </submittedName>
</protein>
<dbReference type="EMBL" id="JARBHB010000009">
    <property type="protein sequence ID" value="KAJ8876179.1"/>
    <property type="molecule type" value="Genomic_DNA"/>
</dbReference>
<evidence type="ECO:0000313" key="3">
    <source>
        <dbReference type="Proteomes" id="UP001159363"/>
    </source>
</evidence>
<gene>
    <name evidence="2" type="ORF">PR048_024088</name>
</gene>
<proteinExistence type="predicted"/>
<comment type="caution">
    <text evidence="2">The sequence shown here is derived from an EMBL/GenBank/DDBJ whole genome shotgun (WGS) entry which is preliminary data.</text>
</comment>
<keyword evidence="3" id="KW-1185">Reference proteome</keyword>
<sequence>MVTTLGSTEPEEEFQPLCNKQLKHNVVLLSGEVCGRAAVGWEVVQRAVSRHGICPASLLQGRSPGFPESSASATHCCRLSQQEAPLAFALDFVRPGLLNAGSGQLSIIHQPTKPRARGGSCRVNPPPVFLLSVQLRDGRARNATLEILNNCTKFDADIVGWSYVGWGAARVGNSDDRWYQSTHRSSELPPTHLPTTPAKTTRNIFRHGGGEGKDGGVQLLEFVTVADLSAVARTVPEHLVRLLQVPCSPTDAIYNYHFLGGCSLSKVQLLEFVTVADLSAVARTSGCSLSKVQLLEFVTVADLSAVARTVPEHLVRLLQVPCSPTDAIYNYHFLGGCSLSKVQLLEFVTVADLSAVARTIPCSPTDAIYNYHFLGGCSLSKVQLLEFVTVADLSAVARTVPEHLVRLLQVPCSPTDAIYNYHFLGGCSLSKVQLLEFVTVADLSAVARTVPEHLVRLLQVPCSPTDAIYNYHFLGGCSLSKVQLLEFVTVADLSAVARTSAVTSCPFIASSPAPSPLFCVHVLRKFLQSVEMAPLERMSNTSRLRLVRILLSEAGFTITRQTDKTAPTPTRIFLQRIKSADTLTKLDYMSNTVWRRTCRIPCSYDLRCGPGMEWSDETVKASRWIRNCERGKSYRLLTFDVCHCRLTDWPAPSKVVNDGEKVFSFLNVEFNVVEVTGRRGTAYRKQPISDLSDGIISDSIAIASCIRDEFVVTPISNDKGDFVVWAFDTAAESLSRRSSSSSHGASVQLRNNHSARLAMLTVSRRNLMFLTNRIRLERASQKQSSDTHKTPYIRVKRRRERTINIKASERVNVDVFTQNKRPCPQHSHAPFFKGVPAQMALATVDKTRQSDVLRPVVESINILNLRFRLGLELLKSKIAVNFTRECGNLALPVSAPHSLSGNFPRCSHSRVSLHFNLLYFSSVVANVVCALGVHEASWSRDKDAAAMIVHSQCSEKYVHDYYLHIVVPKISLNPLENNLRRKSGSVHRSLKTLACLELFPTFEAKKCASDKGDFATLARSFLVALRVWAYQRCRYHFIVKLFRKNIGNVFDVTSRVHSLTWKNMGMMRRDDTTHQTQEFLSMQWSTPAPRSMAATFTPTLGPLVKVGNVFDVTSRVHSVTWKNMGMMRRDDTTHQTQEFLRMQWSTPAPRSMAATFTPTLGPLVKVGNVFDVTSRVHSVTWKNMGMMRRDDTTHQTQEFLRMQWSTPAPRSMAATFTPTLGWKCVRCNEPSSQSHMEEHGDDTTHQTQEFLSMQWSTPAPRSMAATFTPTLGPLVKVGNVFDATSRVHSVTWKNMGMMRRDDTTHQTQEFLSMQWSTPAPRSMAATFTPTLGWKCVRCNEPSSQSHMEEHGDDTTHQTQEFLRMQWSTPARRSMAATFTPTLGPLVKVGNVFDVTSRVHSVTWKNMGMMRRDDTTHQTQEFLRMQWSTPAPRSMAATFTPTLGTLLSHWTVFPHSLALLHMCPTGPLVKVGNVFDVTCRVHSLTWKNMGMMRRDDTTHQTQEFLRMQWSTPAPRSMAATFTPTLGTLLSHWTVFPHSLAP</sequence>
<name>A0ABQ9GVY9_9NEOP</name>
<evidence type="ECO:0000313" key="2">
    <source>
        <dbReference type="EMBL" id="KAJ8876179.1"/>
    </source>
</evidence>
<feature type="region of interest" description="Disordered" evidence="1">
    <location>
        <begin position="181"/>
        <end position="201"/>
    </location>
</feature>
<dbReference type="Proteomes" id="UP001159363">
    <property type="component" value="Chromosome 8"/>
</dbReference>